<proteinExistence type="predicted"/>
<evidence type="ECO:0000313" key="3">
    <source>
        <dbReference type="Proteomes" id="UP000799750"/>
    </source>
</evidence>
<organism evidence="2 3">
    <name type="scientific">Lophium mytilinum</name>
    <dbReference type="NCBI Taxonomy" id="390894"/>
    <lineage>
        <taxon>Eukaryota</taxon>
        <taxon>Fungi</taxon>
        <taxon>Dikarya</taxon>
        <taxon>Ascomycota</taxon>
        <taxon>Pezizomycotina</taxon>
        <taxon>Dothideomycetes</taxon>
        <taxon>Pleosporomycetidae</taxon>
        <taxon>Mytilinidiales</taxon>
        <taxon>Mytilinidiaceae</taxon>
        <taxon>Lophium</taxon>
    </lineage>
</organism>
<dbReference type="Proteomes" id="UP000799750">
    <property type="component" value="Unassembled WGS sequence"/>
</dbReference>
<reference evidence="2" key="1">
    <citation type="journal article" date="2020" name="Stud. Mycol.">
        <title>101 Dothideomycetes genomes: a test case for predicting lifestyles and emergence of pathogens.</title>
        <authorList>
            <person name="Haridas S."/>
            <person name="Albert R."/>
            <person name="Binder M."/>
            <person name="Bloem J."/>
            <person name="Labutti K."/>
            <person name="Salamov A."/>
            <person name="Andreopoulos B."/>
            <person name="Baker S."/>
            <person name="Barry K."/>
            <person name="Bills G."/>
            <person name="Bluhm B."/>
            <person name="Cannon C."/>
            <person name="Castanera R."/>
            <person name="Culley D."/>
            <person name="Daum C."/>
            <person name="Ezra D."/>
            <person name="Gonzalez J."/>
            <person name="Henrissat B."/>
            <person name="Kuo A."/>
            <person name="Liang C."/>
            <person name="Lipzen A."/>
            <person name="Lutzoni F."/>
            <person name="Magnuson J."/>
            <person name="Mondo S."/>
            <person name="Nolan M."/>
            <person name="Ohm R."/>
            <person name="Pangilinan J."/>
            <person name="Park H.-J."/>
            <person name="Ramirez L."/>
            <person name="Alfaro M."/>
            <person name="Sun H."/>
            <person name="Tritt A."/>
            <person name="Yoshinaga Y."/>
            <person name="Zwiers L.-H."/>
            <person name="Turgeon B."/>
            <person name="Goodwin S."/>
            <person name="Spatafora J."/>
            <person name="Crous P."/>
            <person name="Grigoriev I."/>
        </authorList>
    </citation>
    <scope>NUCLEOTIDE SEQUENCE</scope>
    <source>
        <strain evidence="2">CBS 269.34</strain>
    </source>
</reference>
<protein>
    <submittedName>
        <fullName evidence="2">Uncharacterized protein</fullName>
    </submittedName>
</protein>
<evidence type="ECO:0000313" key="2">
    <source>
        <dbReference type="EMBL" id="KAF2500941.1"/>
    </source>
</evidence>
<name>A0A6A6R8R7_9PEZI</name>
<evidence type="ECO:0000256" key="1">
    <source>
        <dbReference type="SAM" id="MobiDB-lite"/>
    </source>
</evidence>
<accession>A0A6A6R8R7</accession>
<feature type="region of interest" description="Disordered" evidence="1">
    <location>
        <begin position="1"/>
        <end position="98"/>
    </location>
</feature>
<gene>
    <name evidence="2" type="ORF">BU16DRAFT_522023</name>
</gene>
<sequence>MPPPPLNDYPASPHPESVPLQQQQHHHQDAGTYGMGMVSHPGTVRGGYGPVSPQPEMLSPALSYATPGSPMAEGAVSPMLGHAEPAPPPYGEVVRPKY</sequence>
<keyword evidence="3" id="KW-1185">Reference proteome</keyword>
<dbReference type="EMBL" id="MU004182">
    <property type="protein sequence ID" value="KAF2500941.1"/>
    <property type="molecule type" value="Genomic_DNA"/>
</dbReference>
<dbReference type="AlphaFoldDB" id="A0A6A6R8R7"/>